<dbReference type="Proteomes" id="UP001232536">
    <property type="component" value="Unassembled WGS sequence"/>
</dbReference>
<evidence type="ECO:0000313" key="2">
    <source>
        <dbReference type="Proteomes" id="UP001232536"/>
    </source>
</evidence>
<organism evidence="1 2">
    <name type="scientific">Actinotalea lenta</name>
    <dbReference type="NCBI Taxonomy" id="3064654"/>
    <lineage>
        <taxon>Bacteria</taxon>
        <taxon>Bacillati</taxon>
        <taxon>Actinomycetota</taxon>
        <taxon>Actinomycetes</taxon>
        <taxon>Micrococcales</taxon>
        <taxon>Cellulomonadaceae</taxon>
        <taxon>Actinotalea</taxon>
    </lineage>
</organism>
<keyword evidence="2" id="KW-1185">Reference proteome</keyword>
<sequence>MARMPLHVPDEVRTALDLDEPALTFAPFEGGWAVATRSGLHLLRDGTALHRRWTDVDGASLDGDSGELEIRWVDGTPPARFVVDAGSRLPRVVHDRVQNSVVLAETVSVPGDRKLRVALRRSADGALFSQVIGNGRVDLSDPAVAQVVDAAEARVREAAGL</sequence>
<proteinExistence type="predicted"/>
<accession>A0ABT9DEU2</accession>
<evidence type="ECO:0000313" key="1">
    <source>
        <dbReference type="EMBL" id="MDO8108073.1"/>
    </source>
</evidence>
<protein>
    <submittedName>
        <fullName evidence="1">Uncharacterized protein</fullName>
    </submittedName>
</protein>
<gene>
    <name evidence="1" type="ORF">Q6348_12795</name>
</gene>
<name>A0ABT9DEU2_9CELL</name>
<reference evidence="1 2" key="1">
    <citation type="submission" date="2023-07" db="EMBL/GenBank/DDBJ databases">
        <title>Description of novel actinomycetes strains, isolated from tidal flat sediment.</title>
        <authorList>
            <person name="Lu C."/>
        </authorList>
    </citation>
    <scope>NUCLEOTIDE SEQUENCE [LARGE SCALE GENOMIC DNA]</scope>
    <source>
        <strain evidence="1 2">SYSU T00b441</strain>
    </source>
</reference>
<dbReference type="EMBL" id="JAUQYP010000001">
    <property type="protein sequence ID" value="MDO8108073.1"/>
    <property type="molecule type" value="Genomic_DNA"/>
</dbReference>
<dbReference type="RefSeq" id="WP_304601661.1">
    <property type="nucleotide sequence ID" value="NZ_JAUQYP010000001.1"/>
</dbReference>
<comment type="caution">
    <text evidence="1">The sequence shown here is derived from an EMBL/GenBank/DDBJ whole genome shotgun (WGS) entry which is preliminary data.</text>
</comment>